<dbReference type="RefSeq" id="WP_187149745.1">
    <property type="nucleotide sequence ID" value="NZ_LWUJ01000010.1"/>
</dbReference>
<gene>
    <name evidence="2" type="ORF">A6V39_00405</name>
</gene>
<feature type="transmembrane region" description="Helical" evidence="1">
    <location>
        <begin position="7"/>
        <end position="28"/>
    </location>
</feature>
<comment type="caution">
    <text evidence="2">The sequence shown here is derived from an EMBL/GenBank/DDBJ whole genome shotgun (WGS) entry which is preliminary data.</text>
</comment>
<name>A0A1A9QES5_9MOLU</name>
<reference evidence="3" key="1">
    <citation type="submission" date="2016-04" db="EMBL/GenBank/DDBJ databases">
        <authorList>
            <person name="Quiroz-Castaneda R.E."/>
            <person name="Martinez-Ocampo F."/>
        </authorList>
    </citation>
    <scope>NUCLEOTIDE SEQUENCE [LARGE SCALE GENOMIC DNA]</scope>
    <source>
        <strain evidence="3">INIFAP01</strain>
    </source>
</reference>
<evidence type="ECO:0000256" key="1">
    <source>
        <dbReference type="SAM" id="Phobius"/>
    </source>
</evidence>
<keyword evidence="1" id="KW-0812">Transmembrane</keyword>
<dbReference type="STRING" id="432608.A6V39_00405"/>
<dbReference type="AlphaFoldDB" id="A0A1A9QES5"/>
<dbReference type="EMBL" id="LWUJ01000010">
    <property type="protein sequence ID" value="OAL10511.1"/>
    <property type="molecule type" value="Genomic_DNA"/>
</dbReference>
<accession>A0A1A9QES5</accession>
<evidence type="ECO:0000313" key="2">
    <source>
        <dbReference type="EMBL" id="OAL10511.1"/>
    </source>
</evidence>
<keyword evidence="1" id="KW-0472">Membrane</keyword>
<keyword evidence="1" id="KW-1133">Transmembrane helix</keyword>
<proteinExistence type="predicted"/>
<evidence type="ECO:0000313" key="3">
    <source>
        <dbReference type="Proteomes" id="UP000077623"/>
    </source>
</evidence>
<protein>
    <submittedName>
        <fullName evidence="2">Uncharacterized protein</fullName>
    </submittedName>
</protein>
<keyword evidence="3" id="KW-1185">Reference proteome</keyword>
<dbReference type="Proteomes" id="UP000077623">
    <property type="component" value="Unassembled WGS sequence"/>
</dbReference>
<organism evidence="2 3">
    <name type="scientific">Candidatus Mycoplasma haematobovis</name>
    <dbReference type="NCBI Taxonomy" id="432608"/>
    <lineage>
        <taxon>Bacteria</taxon>
        <taxon>Bacillati</taxon>
        <taxon>Mycoplasmatota</taxon>
        <taxon>Mollicutes</taxon>
        <taxon>Mycoplasmataceae</taxon>
        <taxon>Mycoplasma</taxon>
    </lineage>
</organism>
<sequence>MAIPKQALMVGAGTTTLAGGSVGVYFLAQDRTIGHRIVSEGETLISEKEDYQKVFKEFKDEKTLTDLISTSEKVINSGSSLQEGGEELKKWCDKNLNTPLNDPKAKDLITKAKKYCTKPPLTIKEKYLKKGKKLVTDWGARLTKISTGNTGGNQKLINDLKTKNSSIERLDSSTTQSATKALQDWCNDHIDKQLSENSIDSIWTKVDTRCLEE</sequence>